<reference evidence="2" key="1">
    <citation type="submission" date="2018-08" db="EMBL/GenBank/DDBJ databases">
        <title>Murine metabolic-syndrome-specific gut microbial biobank.</title>
        <authorList>
            <person name="Liu C."/>
        </authorList>
    </citation>
    <scope>NUCLEOTIDE SEQUENCE [LARGE SCALE GENOMIC DNA]</scope>
    <source>
        <strain evidence="2">Z82</strain>
    </source>
</reference>
<dbReference type="AlphaFoldDB" id="A0A7C9JFF7"/>
<dbReference type="EMBL" id="QWKH01000193">
    <property type="protein sequence ID" value="NBI35619.1"/>
    <property type="molecule type" value="Genomic_DNA"/>
</dbReference>
<accession>A0A7C9JFF7</accession>
<feature type="domain" description="Rho termination factor-like N-terminal" evidence="1">
    <location>
        <begin position="306"/>
        <end position="346"/>
    </location>
</feature>
<name>A0A7C9JFF7_9BACT</name>
<comment type="caution">
    <text evidence="2">The sequence shown here is derived from an EMBL/GenBank/DDBJ whole genome shotgun (WGS) entry which is preliminary data.</text>
</comment>
<proteinExistence type="predicted"/>
<evidence type="ECO:0000313" key="2">
    <source>
        <dbReference type="EMBL" id="NBI35619.1"/>
    </source>
</evidence>
<protein>
    <recommendedName>
        <fullName evidence="1">Rho termination factor-like N-terminal domain-containing protein</fullName>
    </recommendedName>
</protein>
<sequence>MAALTNQIAAADISKAMDIEFSEKFNKEVSRLAEVLGIFGTEVVPAGTAMYQYEVDGKLAEGAVAEGDEVPLSKYNVTRKDLYELSVKPYRKLTTAQAILKGGYVNAVGRTDDKMVKQLRAALLDEFFDFLGNGTGTAQGDTLQAALAFADAALGDSMEDNGDSPYGLVHFVNRQDIAGYLAKAEVTLQTVFGMSYLQSFLGVEHVFITNKVPQGTIYVTPADNIRIYGVDFASLGQAGLEYTVLDGSLLGVHHTPAYERTSAETYALVGATFMPEVKNYIVKASIGGAASAHQPAALAADEPAKALGDMTVAELKAYAEEHGVDLAGKSTKADILAAIQGAGQGEE</sequence>
<organism evidence="2">
    <name type="scientific">Muribaculaceae bacterium Z82</name>
    <dbReference type="NCBI Taxonomy" id="2304548"/>
    <lineage>
        <taxon>Bacteria</taxon>
        <taxon>Pseudomonadati</taxon>
        <taxon>Bacteroidota</taxon>
        <taxon>Bacteroidia</taxon>
        <taxon>Bacteroidales</taxon>
        <taxon>Muribaculaceae</taxon>
    </lineage>
</organism>
<gene>
    <name evidence="2" type="ORF">D1639_11415</name>
</gene>
<dbReference type="SMART" id="SM00959">
    <property type="entry name" value="Rho_N"/>
    <property type="match status" value="1"/>
</dbReference>
<dbReference type="GO" id="GO:0006353">
    <property type="term" value="P:DNA-templated transcription termination"/>
    <property type="evidence" value="ECO:0007669"/>
    <property type="project" value="InterPro"/>
</dbReference>
<evidence type="ECO:0000259" key="1">
    <source>
        <dbReference type="SMART" id="SM00959"/>
    </source>
</evidence>
<dbReference type="InterPro" id="IPR011112">
    <property type="entry name" value="Rho-like_N"/>
</dbReference>